<proteinExistence type="predicted"/>
<keyword evidence="2" id="KW-1185">Reference proteome</keyword>
<accession>A0AA88LV59</accession>
<protein>
    <submittedName>
        <fullName evidence="1">Uncharacterized protein</fullName>
    </submittedName>
</protein>
<evidence type="ECO:0000313" key="1">
    <source>
        <dbReference type="EMBL" id="KAK2824861.1"/>
    </source>
</evidence>
<dbReference type="AlphaFoldDB" id="A0AA88LV59"/>
<name>A0AA88LV59_TACVA</name>
<gene>
    <name evidence="1" type="ORF">Q7C36_018788</name>
</gene>
<comment type="caution">
    <text evidence="1">The sequence shown here is derived from an EMBL/GenBank/DDBJ whole genome shotgun (WGS) entry which is preliminary data.</text>
</comment>
<dbReference type="Proteomes" id="UP001187315">
    <property type="component" value="Unassembled WGS sequence"/>
</dbReference>
<dbReference type="EMBL" id="JAVHJS010000020">
    <property type="protein sequence ID" value="KAK2824861.1"/>
    <property type="molecule type" value="Genomic_DNA"/>
</dbReference>
<evidence type="ECO:0000313" key="2">
    <source>
        <dbReference type="Proteomes" id="UP001187315"/>
    </source>
</evidence>
<sequence length="139" mass="15005">MNKVKYGADASTLRCAACFACRTSANALCSPSHTAPSGRKSGFPSHCISDLHGRIQKPHAHVCDRLDLSVLDDSRVSRERTLGLMSGSSHVLAISERIIFLISQWAESDDGVQLLSGIHAVVISGRLLVQIPDQTESQH</sequence>
<reference evidence="1" key="1">
    <citation type="submission" date="2023-08" db="EMBL/GenBank/DDBJ databases">
        <title>Pelteobagrus vachellii genome.</title>
        <authorList>
            <person name="Liu H."/>
        </authorList>
    </citation>
    <scope>NUCLEOTIDE SEQUENCE</scope>
    <source>
        <strain evidence="1">PRFRI_2022a</strain>
        <tissue evidence="1">Muscle</tissue>
    </source>
</reference>
<organism evidence="1 2">
    <name type="scientific">Tachysurus vachellii</name>
    <name type="common">Darkbarbel catfish</name>
    <name type="synonym">Pelteobagrus vachellii</name>
    <dbReference type="NCBI Taxonomy" id="175792"/>
    <lineage>
        <taxon>Eukaryota</taxon>
        <taxon>Metazoa</taxon>
        <taxon>Chordata</taxon>
        <taxon>Craniata</taxon>
        <taxon>Vertebrata</taxon>
        <taxon>Euteleostomi</taxon>
        <taxon>Actinopterygii</taxon>
        <taxon>Neopterygii</taxon>
        <taxon>Teleostei</taxon>
        <taxon>Ostariophysi</taxon>
        <taxon>Siluriformes</taxon>
        <taxon>Bagridae</taxon>
        <taxon>Tachysurus</taxon>
    </lineage>
</organism>